<dbReference type="Proteomes" id="UP000254889">
    <property type="component" value="Chromosome"/>
</dbReference>
<gene>
    <name evidence="2" type="ORF">DW352_26290</name>
</gene>
<dbReference type="EMBL" id="CP031417">
    <property type="protein sequence ID" value="AXK83728.1"/>
    <property type="molecule type" value="Genomic_DNA"/>
</dbReference>
<proteinExistence type="predicted"/>
<dbReference type="AlphaFoldDB" id="A0A346A3I1"/>
<name>A0A346A3I1_9HYPH</name>
<keyword evidence="1" id="KW-0812">Transmembrane</keyword>
<dbReference type="KEGG" id="ptaw:DW352_26290"/>
<sequence length="168" mass="17864">MVLGLSIQNFTLLHVVISLIAIAAGFVVLFAMLRANASPGWTAVFLITTVLTTVTGFLFPITAFTPALGVGILSSLILIVALFALYGRKLAGAWRWIYVVTALFAFYLNVFVLVVQAFQKIGALNALAPNGSEPPFLIAQAVVLGAFVVLGALAVMRFRPLLGRVALT</sequence>
<evidence type="ECO:0000256" key="1">
    <source>
        <dbReference type="SAM" id="Phobius"/>
    </source>
</evidence>
<keyword evidence="3" id="KW-1185">Reference proteome</keyword>
<feature type="transmembrane region" description="Helical" evidence="1">
    <location>
        <begin position="67"/>
        <end position="85"/>
    </location>
</feature>
<evidence type="ECO:0000313" key="2">
    <source>
        <dbReference type="EMBL" id="AXK83728.1"/>
    </source>
</evidence>
<protein>
    <submittedName>
        <fullName evidence="2">Uncharacterized protein</fullName>
    </submittedName>
</protein>
<dbReference type="RefSeq" id="WP_115694107.1">
    <property type="nucleotide sequence ID" value="NZ_CP031417.1"/>
</dbReference>
<feature type="transmembrane region" description="Helical" evidence="1">
    <location>
        <begin position="40"/>
        <end position="61"/>
    </location>
</feature>
<organism evidence="2 3">
    <name type="scientific">Pseudolabrys taiwanensis</name>
    <dbReference type="NCBI Taxonomy" id="331696"/>
    <lineage>
        <taxon>Bacteria</taxon>
        <taxon>Pseudomonadati</taxon>
        <taxon>Pseudomonadota</taxon>
        <taxon>Alphaproteobacteria</taxon>
        <taxon>Hyphomicrobiales</taxon>
        <taxon>Xanthobacteraceae</taxon>
        <taxon>Pseudolabrys</taxon>
    </lineage>
</organism>
<feature type="transmembrane region" description="Helical" evidence="1">
    <location>
        <begin position="97"/>
        <end position="118"/>
    </location>
</feature>
<keyword evidence="1" id="KW-1133">Transmembrane helix</keyword>
<keyword evidence="1" id="KW-0472">Membrane</keyword>
<feature type="transmembrane region" description="Helical" evidence="1">
    <location>
        <begin position="12"/>
        <end position="33"/>
    </location>
</feature>
<dbReference type="OrthoDB" id="122197at2"/>
<accession>A0A346A3I1</accession>
<evidence type="ECO:0000313" key="3">
    <source>
        <dbReference type="Proteomes" id="UP000254889"/>
    </source>
</evidence>
<feature type="transmembrane region" description="Helical" evidence="1">
    <location>
        <begin position="138"/>
        <end position="156"/>
    </location>
</feature>
<reference evidence="2 3" key="1">
    <citation type="submission" date="2018-07" db="EMBL/GenBank/DDBJ databases">
        <authorList>
            <person name="Quirk P.G."/>
            <person name="Krulwich T.A."/>
        </authorList>
    </citation>
    <scope>NUCLEOTIDE SEQUENCE [LARGE SCALE GENOMIC DNA]</scope>
    <source>
        <strain evidence="2 3">CC-BB4</strain>
    </source>
</reference>